<evidence type="ECO:0000259" key="14">
    <source>
        <dbReference type="PROSITE" id="PS51873"/>
    </source>
</evidence>
<keyword evidence="8" id="KW-0479">Metal-binding</keyword>
<dbReference type="EC" id="2.3.2.31" evidence="6"/>
<dbReference type="Pfam" id="PF19422">
    <property type="entry name" value="Ariadne"/>
    <property type="match status" value="1"/>
</dbReference>
<evidence type="ECO:0000313" key="16">
    <source>
        <dbReference type="Proteomes" id="UP001159364"/>
    </source>
</evidence>
<dbReference type="SUPFAM" id="SSF57850">
    <property type="entry name" value="RING/U-box"/>
    <property type="match status" value="3"/>
</dbReference>
<comment type="similarity">
    <text evidence="5">Belongs to the RBR family. Ariadne subfamily.</text>
</comment>
<comment type="function">
    <text evidence="3">Might act as an E3 ubiquitin-protein ligase, or as part of E3 complex, which accepts ubiquitin from specific E2 ubiquitin-conjugating enzymes and then transfers it to substrates.</text>
</comment>
<evidence type="ECO:0000256" key="4">
    <source>
        <dbReference type="ARBA" id="ARBA00004906"/>
    </source>
</evidence>
<evidence type="ECO:0000256" key="5">
    <source>
        <dbReference type="ARBA" id="ARBA00005884"/>
    </source>
</evidence>
<evidence type="ECO:0000256" key="7">
    <source>
        <dbReference type="ARBA" id="ARBA00022679"/>
    </source>
</evidence>
<dbReference type="InterPro" id="IPR031127">
    <property type="entry name" value="E3_UB_ligase_RBR"/>
</dbReference>
<dbReference type="Proteomes" id="UP001159364">
    <property type="component" value="Linkage Group LG06"/>
</dbReference>
<evidence type="ECO:0000256" key="2">
    <source>
        <dbReference type="ARBA" id="ARBA00001947"/>
    </source>
</evidence>
<evidence type="ECO:0000256" key="1">
    <source>
        <dbReference type="ARBA" id="ARBA00001798"/>
    </source>
</evidence>
<feature type="compositionally biased region" description="Basic and acidic residues" evidence="13">
    <location>
        <begin position="1"/>
        <end position="11"/>
    </location>
</feature>
<comment type="catalytic activity">
    <reaction evidence="1">
        <text>[E2 ubiquitin-conjugating enzyme]-S-ubiquitinyl-L-cysteine + [acceptor protein]-L-lysine = [E2 ubiquitin-conjugating enzyme]-L-cysteine + [acceptor protein]-N(6)-ubiquitinyl-L-lysine.</text>
        <dbReference type="EC" id="2.3.2.31"/>
    </reaction>
</comment>
<dbReference type="PANTHER" id="PTHR11685">
    <property type="entry name" value="RBR FAMILY RING FINGER AND IBR DOMAIN-CONTAINING"/>
    <property type="match status" value="1"/>
</dbReference>
<dbReference type="CDD" id="cd20346">
    <property type="entry name" value="BRcat_RBR_ANKIB1"/>
    <property type="match status" value="1"/>
</dbReference>
<dbReference type="InterPro" id="IPR048962">
    <property type="entry name" value="ARIH1-like_UBL"/>
</dbReference>
<dbReference type="Pfam" id="PF21235">
    <property type="entry name" value="UBA_ARI1"/>
    <property type="match status" value="1"/>
</dbReference>
<dbReference type="FunFam" id="1.20.120.1750:FF:000027">
    <property type="entry name" value="RBR-type E3 ubiquitin transferase"/>
    <property type="match status" value="1"/>
</dbReference>
<dbReference type="AlphaFoldDB" id="A0AAV8T7I3"/>
<dbReference type="SMART" id="SM00647">
    <property type="entry name" value="IBR"/>
    <property type="match status" value="2"/>
</dbReference>
<dbReference type="InterPro" id="IPR045840">
    <property type="entry name" value="Ariadne"/>
</dbReference>
<feature type="domain" description="RING-type" evidence="14">
    <location>
        <begin position="135"/>
        <end position="343"/>
    </location>
</feature>
<keyword evidence="7" id="KW-0808">Transferase</keyword>
<comment type="caution">
    <text evidence="15">The sequence shown here is derived from an EMBL/GenBank/DDBJ whole genome shotgun (WGS) entry which is preliminary data.</text>
</comment>
<evidence type="ECO:0000256" key="12">
    <source>
        <dbReference type="ARBA" id="ARBA00022833"/>
    </source>
</evidence>
<keyword evidence="9" id="KW-0677">Repeat</keyword>
<dbReference type="InterPro" id="IPR002867">
    <property type="entry name" value="IBR_dom"/>
</dbReference>
<dbReference type="PROSITE" id="PS51873">
    <property type="entry name" value="TRIAD"/>
    <property type="match status" value="1"/>
</dbReference>
<dbReference type="Pfam" id="PF22605">
    <property type="entry name" value="IBR_2"/>
    <property type="match status" value="1"/>
</dbReference>
<sequence>MDVHGKQRVDGGDTFSDDMPSELDYYGDGGDSDPDPAEDYSILEELEGDAKHQEREKPYRVLREEEIRLCMEADVSEVSNVLSISKLEASMLLRHYNWNIGKVHDAWFTDELGVRQKVGLLEKPQVVSDDNNCNNLVTCGICLEHGPRDSIRSAICGHPFCCECWRLYIKTSIDDGPGCLMMKCPEPSCSVAVNGEMVNELSSEEHRKRYRQYLLKSYVEQNKKRKWCPAPNCENAIDFDVGNTSFDVTCACSHTFCWNCGLDTHRPVGCDIVAKWEEKNLDQSLNETWKKINTKPCPSCNRLIEKNAGCMHMMCASPCRFSFCWLCLKEWSTHCRGGCNSYCASPNSRETRSLKQDLLRYQHYYDRWAANERSRQIALRYLEEIQKTHIIKMRDILRQTETQLSFLVEAWKQIVECRQVLKWTYVYGYYLPENEPAKKQLFEYLQGEAELGLERLHGFAEKELAMFIQSVKPGDEFNEFRCKLLGLTKVTKNYFENLVRALENGLSDVTSDGSYSSASDSGSSSKKQKINAESTICK</sequence>
<feature type="compositionally biased region" description="Low complexity" evidence="13">
    <location>
        <begin position="513"/>
        <end position="525"/>
    </location>
</feature>
<dbReference type="InterPro" id="IPR013083">
    <property type="entry name" value="Znf_RING/FYVE/PHD"/>
</dbReference>
<evidence type="ECO:0000256" key="9">
    <source>
        <dbReference type="ARBA" id="ARBA00022737"/>
    </source>
</evidence>
<comment type="cofactor">
    <cofactor evidence="2">
        <name>Zn(2+)</name>
        <dbReference type="ChEBI" id="CHEBI:29105"/>
    </cofactor>
</comment>
<feature type="region of interest" description="Disordered" evidence="13">
    <location>
        <begin position="1"/>
        <end position="39"/>
    </location>
</feature>
<dbReference type="InterPro" id="IPR044066">
    <property type="entry name" value="TRIAD_supradom"/>
</dbReference>
<comment type="pathway">
    <text evidence="4">Protein modification; protein ubiquitination.</text>
</comment>
<evidence type="ECO:0000256" key="8">
    <source>
        <dbReference type="ARBA" id="ARBA00022723"/>
    </source>
</evidence>
<name>A0AAV8T7I3_9ROSI</name>
<evidence type="ECO:0000256" key="6">
    <source>
        <dbReference type="ARBA" id="ARBA00012251"/>
    </source>
</evidence>
<dbReference type="GO" id="GO:0016567">
    <property type="term" value="P:protein ubiquitination"/>
    <property type="evidence" value="ECO:0007669"/>
    <property type="project" value="InterPro"/>
</dbReference>
<feature type="compositionally biased region" description="Acidic residues" evidence="13">
    <location>
        <begin position="30"/>
        <end position="39"/>
    </location>
</feature>
<accession>A0AAV8T7I3</accession>
<feature type="region of interest" description="Disordered" evidence="13">
    <location>
        <begin position="513"/>
        <end position="538"/>
    </location>
</feature>
<evidence type="ECO:0000313" key="15">
    <source>
        <dbReference type="EMBL" id="KAJ8762183.1"/>
    </source>
</evidence>
<keyword evidence="12" id="KW-0862">Zinc</keyword>
<keyword evidence="10" id="KW-0863">Zinc-finger</keyword>
<evidence type="ECO:0000256" key="10">
    <source>
        <dbReference type="ARBA" id="ARBA00022771"/>
    </source>
</evidence>
<dbReference type="GO" id="GO:0061630">
    <property type="term" value="F:ubiquitin protein ligase activity"/>
    <property type="evidence" value="ECO:0007669"/>
    <property type="project" value="UniProtKB-EC"/>
</dbReference>
<dbReference type="GO" id="GO:0008270">
    <property type="term" value="F:zinc ion binding"/>
    <property type="evidence" value="ECO:0007669"/>
    <property type="project" value="UniProtKB-KW"/>
</dbReference>
<dbReference type="InterPro" id="IPR054694">
    <property type="entry name" value="Parkin-like_IBR"/>
</dbReference>
<protein>
    <recommendedName>
        <fullName evidence="6">RBR-type E3 ubiquitin transferase</fullName>
        <ecNumber evidence="6">2.3.2.31</ecNumber>
    </recommendedName>
</protein>
<dbReference type="Gene3D" id="1.20.120.1750">
    <property type="match status" value="1"/>
</dbReference>
<dbReference type="FunFam" id="3.30.40.10:FF:000019">
    <property type="entry name" value="RBR-type E3 ubiquitin transferase"/>
    <property type="match status" value="1"/>
</dbReference>
<proteinExistence type="inferred from homology"/>
<dbReference type="EMBL" id="JAIWQS010000006">
    <property type="protein sequence ID" value="KAJ8762183.1"/>
    <property type="molecule type" value="Genomic_DNA"/>
</dbReference>
<keyword evidence="16" id="KW-1185">Reference proteome</keyword>
<evidence type="ECO:0000256" key="3">
    <source>
        <dbReference type="ARBA" id="ARBA00003976"/>
    </source>
</evidence>
<keyword evidence="11" id="KW-0833">Ubl conjugation pathway</keyword>
<evidence type="ECO:0000256" key="13">
    <source>
        <dbReference type="SAM" id="MobiDB-lite"/>
    </source>
</evidence>
<gene>
    <name evidence="15" type="ORF">K2173_007337</name>
</gene>
<reference evidence="15 16" key="1">
    <citation type="submission" date="2021-09" db="EMBL/GenBank/DDBJ databases">
        <title>Genomic insights and catalytic innovation underlie evolution of tropane alkaloids biosynthesis.</title>
        <authorList>
            <person name="Wang Y.-J."/>
            <person name="Tian T."/>
            <person name="Huang J.-P."/>
            <person name="Huang S.-X."/>
        </authorList>
    </citation>
    <scope>NUCLEOTIDE SEQUENCE [LARGE SCALE GENOMIC DNA]</scope>
    <source>
        <strain evidence="15">KIB-2018</strain>
        <tissue evidence="15">Leaf</tissue>
    </source>
</reference>
<evidence type="ECO:0000256" key="11">
    <source>
        <dbReference type="ARBA" id="ARBA00022786"/>
    </source>
</evidence>
<dbReference type="Gene3D" id="3.30.40.10">
    <property type="entry name" value="Zinc/RING finger domain, C3HC4 (zinc finger)"/>
    <property type="match status" value="1"/>
</dbReference>
<dbReference type="Pfam" id="PF01485">
    <property type="entry name" value="IBR"/>
    <property type="match status" value="1"/>
</dbReference>
<organism evidence="15 16">
    <name type="scientific">Erythroxylum novogranatense</name>
    <dbReference type="NCBI Taxonomy" id="1862640"/>
    <lineage>
        <taxon>Eukaryota</taxon>
        <taxon>Viridiplantae</taxon>
        <taxon>Streptophyta</taxon>
        <taxon>Embryophyta</taxon>
        <taxon>Tracheophyta</taxon>
        <taxon>Spermatophyta</taxon>
        <taxon>Magnoliopsida</taxon>
        <taxon>eudicotyledons</taxon>
        <taxon>Gunneridae</taxon>
        <taxon>Pentapetalae</taxon>
        <taxon>rosids</taxon>
        <taxon>fabids</taxon>
        <taxon>Malpighiales</taxon>
        <taxon>Erythroxylaceae</taxon>
        <taxon>Erythroxylum</taxon>
    </lineage>
</organism>